<dbReference type="CDD" id="cd04185">
    <property type="entry name" value="GT_2_like_b"/>
    <property type="match status" value="1"/>
</dbReference>
<dbReference type="PANTHER" id="PTHR43179">
    <property type="entry name" value="RHAMNOSYLTRANSFERASE WBBL"/>
    <property type="match status" value="1"/>
</dbReference>
<evidence type="ECO:0000256" key="1">
    <source>
        <dbReference type="ARBA" id="ARBA00004776"/>
    </source>
</evidence>
<keyword evidence="3" id="KW-0328">Glycosyltransferase</keyword>
<organism evidence="6 7">
    <name type="scientific">Erysipelothrix larvae</name>
    <dbReference type="NCBI Taxonomy" id="1514105"/>
    <lineage>
        <taxon>Bacteria</taxon>
        <taxon>Bacillati</taxon>
        <taxon>Bacillota</taxon>
        <taxon>Erysipelotrichia</taxon>
        <taxon>Erysipelotrichales</taxon>
        <taxon>Erysipelotrichaceae</taxon>
        <taxon>Erysipelothrix</taxon>
    </lineage>
</organism>
<evidence type="ECO:0000256" key="3">
    <source>
        <dbReference type="ARBA" id="ARBA00022676"/>
    </source>
</evidence>
<dbReference type="Gene3D" id="3.90.550.10">
    <property type="entry name" value="Spore Coat Polysaccharide Biosynthesis Protein SpsA, Chain A"/>
    <property type="match status" value="1"/>
</dbReference>
<comment type="pathway">
    <text evidence="1">Cell wall biogenesis; cell wall polysaccharide biosynthesis.</text>
</comment>
<dbReference type="InterPro" id="IPR029044">
    <property type="entry name" value="Nucleotide-diphossugar_trans"/>
</dbReference>
<dbReference type="GO" id="GO:0016757">
    <property type="term" value="F:glycosyltransferase activity"/>
    <property type="evidence" value="ECO:0007669"/>
    <property type="project" value="UniProtKB-KW"/>
</dbReference>
<keyword evidence="7" id="KW-1185">Reference proteome</keyword>
<sequence length="306" mass="35550">MTKSNKTTAVIVVTFNRKNQLVTTIEKLLQQSNRDFDLFIIDNCSTDGTYEYLESNILLDKVFYFNTGENIGGAGGFNFGIKTVLDHSNEYKYVWLMDDDTYAEQDAHRELINAADRLNNNFGFLSSVVLWKNGKYCEMNRQRLVRKWYKKMEYLDEGLILTDRATFVSFFTSIKSIYEVGLPISDFFIWGDDIEYSNRISKKNYSFVVGKSKVVHYTETNVGSDISKDDKSKLWKYKYAYRNEVYIAKNNGIRGRLYQFAKIGYHILRVLGTRCDNKIKRISIILGCSIKGLFFNPRVEVPKEGD</sequence>
<dbReference type="Proteomes" id="UP000063781">
    <property type="component" value="Chromosome"/>
</dbReference>
<dbReference type="AlphaFoldDB" id="A0A0X8H233"/>
<gene>
    <name evidence="6" type="ORF">AOC36_08430</name>
</gene>
<evidence type="ECO:0000313" key="6">
    <source>
        <dbReference type="EMBL" id="AMC94657.1"/>
    </source>
</evidence>
<feature type="domain" description="Glycosyltransferase 2-like" evidence="5">
    <location>
        <begin position="10"/>
        <end position="121"/>
    </location>
</feature>
<dbReference type="PANTHER" id="PTHR43179:SF12">
    <property type="entry name" value="GALACTOFURANOSYLTRANSFERASE GLFT2"/>
    <property type="match status" value="1"/>
</dbReference>
<dbReference type="Pfam" id="PF00535">
    <property type="entry name" value="Glycos_transf_2"/>
    <property type="match status" value="1"/>
</dbReference>
<evidence type="ECO:0000259" key="5">
    <source>
        <dbReference type="Pfam" id="PF00535"/>
    </source>
</evidence>
<evidence type="ECO:0000256" key="4">
    <source>
        <dbReference type="ARBA" id="ARBA00022679"/>
    </source>
</evidence>
<dbReference type="EMBL" id="CP013213">
    <property type="protein sequence ID" value="AMC94657.1"/>
    <property type="molecule type" value="Genomic_DNA"/>
</dbReference>
<dbReference type="RefSeq" id="WP_067634608.1">
    <property type="nucleotide sequence ID" value="NZ_CP013213.1"/>
</dbReference>
<reference evidence="6 7" key="1">
    <citation type="submission" date="2015-10" db="EMBL/GenBank/DDBJ databases">
        <title>Erysipelothrix larvae sp. LV19 isolated from the larval gut of the rhinoceros beetle, Trypoxylus dichotomus.</title>
        <authorList>
            <person name="Lim S."/>
            <person name="Kim B.-C."/>
        </authorList>
    </citation>
    <scope>NUCLEOTIDE SEQUENCE [LARGE SCALE GENOMIC DNA]</scope>
    <source>
        <strain evidence="6 7">LV19</strain>
    </source>
</reference>
<comment type="similarity">
    <text evidence="2">Belongs to the glycosyltransferase 2 family.</text>
</comment>
<name>A0A0X8H233_9FIRM</name>
<protein>
    <submittedName>
        <fullName evidence="6">Multidrug MFS transporter</fullName>
    </submittedName>
</protein>
<accession>A0A0X8H233</accession>
<dbReference type="InterPro" id="IPR001173">
    <property type="entry name" value="Glyco_trans_2-like"/>
</dbReference>
<dbReference type="OrthoDB" id="7665907at2"/>
<evidence type="ECO:0000313" key="7">
    <source>
        <dbReference type="Proteomes" id="UP000063781"/>
    </source>
</evidence>
<proteinExistence type="inferred from homology"/>
<dbReference type="KEGG" id="erl:AOC36_08430"/>
<dbReference type="STRING" id="1514105.AOC36_08430"/>
<keyword evidence="4" id="KW-0808">Transferase</keyword>
<evidence type="ECO:0000256" key="2">
    <source>
        <dbReference type="ARBA" id="ARBA00006739"/>
    </source>
</evidence>
<dbReference type="SUPFAM" id="SSF53448">
    <property type="entry name" value="Nucleotide-diphospho-sugar transferases"/>
    <property type="match status" value="1"/>
</dbReference>